<dbReference type="InterPro" id="IPR052939">
    <property type="entry name" value="23S_rRNA_MeTrnsfrase_RlmA"/>
</dbReference>
<protein>
    <submittedName>
        <fullName evidence="2">Class I SAM-dependent methyltransferase</fullName>
    </submittedName>
</protein>
<dbReference type="PANTHER" id="PTHR43460">
    <property type="entry name" value="METHYLTRANSFERASE"/>
    <property type="match status" value="1"/>
</dbReference>
<gene>
    <name evidence="2" type="ORF">FC774_13460</name>
    <name evidence="3" type="ORF">FDB51_15410</name>
</gene>
<evidence type="ECO:0000313" key="4">
    <source>
        <dbReference type="Proteomes" id="UP000473681"/>
    </source>
</evidence>
<dbReference type="EMBL" id="SWVK01000024">
    <property type="protein sequence ID" value="NFN36472.1"/>
    <property type="molecule type" value="Genomic_DNA"/>
</dbReference>
<proteinExistence type="predicted"/>
<dbReference type="GO" id="GO:0032259">
    <property type="term" value="P:methylation"/>
    <property type="evidence" value="ECO:0007669"/>
    <property type="project" value="UniProtKB-KW"/>
</dbReference>
<keyword evidence="2" id="KW-0808">Transferase</keyword>
<evidence type="ECO:0000313" key="2">
    <source>
        <dbReference type="EMBL" id="NFF88862.1"/>
    </source>
</evidence>
<dbReference type="OrthoDB" id="9795864at2"/>
<evidence type="ECO:0000313" key="5">
    <source>
        <dbReference type="Proteomes" id="UP000476820"/>
    </source>
</evidence>
<dbReference type="Proteomes" id="UP000476820">
    <property type="component" value="Unassembled WGS sequence"/>
</dbReference>
<dbReference type="Gene3D" id="3.40.50.150">
    <property type="entry name" value="Vaccinia Virus protein VP39"/>
    <property type="match status" value="1"/>
</dbReference>
<dbReference type="GO" id="GO:0008757">
    <property type="term" value="F:S-adenosylmethionine-dependent methyltransferase activity"/>
    <property type="evidence" value="ECO:0007669"/>
    <property type="project" value="InterPro"/>
</dbReference>
<dbReference type="Pfam" id="PF08241">
    <property type="entry name" value="Methyltransf_11"/>
    <property type="match status" value="1"/>
</dbReference>
<comment type="caution">
    <text evidence="2">The sequence shown here is derived from an EMBL/GenBank/DDBJ whole genome shotgun (WGS) entry which is preliminary data.</text>
</comment>
<dbReference type="InterPro" id="IPR013216">
    <property type="entry name" value="Methyltransf_11"/>
</dbReference>
<evidence type="ECO:0000313" key="3">
    <source>
        <dbReference type="EMBL" id="NFN36472.1"/>
    </source>
</evidence>
<sequence>MNYDELKELWKKEEDAAFKGWDFSYLKNRWDDEELPWNYKDILKKYLNSDYKLLDMGTGGGEFLLTINHPYSNTSVTEMWKPNFELCKQKLEPLGIEVKQAFNDSKLPFEDNTFDIIINRHESFNIKEVRRILKPNGIFVTQQVGGKNNEVLSNVLIKDFKPLYSENTLDNNLRNLEKNSFEILYSKEYFPYLRFKDIGAIVYFAKIIEWEFPNFSVENCFDKLCKLNEEINVKGYIETIEHRFIIVCRKQN</sequence>
<dbReference type="PANTHER" id="PTHR43460:SF1">
    <property type="entry name" value="METHYLTRANSFERASE TYPE 11 DOMAIN-CONTAINING PROTEIN"/>
    <property type="match status" value="1"/>
</dbReference>
<accession>A0A0M1LUC8</accession>
<name>A0A0M1LUC8_CLOBO</name>
<dbReference type="AlphaFoldDB" id="A0A0M1LUC8"/>
<dbReference type="Proteomes" id="UP000473681">
    <property type="component" value="Unassembled WGS sequence"/>
</dbReference>
<dbReference type="RefSeq" id="WP_053342556.1">
    <property type="nucleotide sequence ID" value="NZ_LFPA01000153.1"/>
</dbReference>
<dbReference type="SUPFAM" id="SSF53335">
    <property type="entry name" value="S-adenosyl-L-methionine-dependent methyltransferases"/>
    <property type="match status" value="1"/>
</dbReference>
<dbReference type="EMBL" id="SWOV01000041">
    <property type="protein sequence ID" value="NFF88862.1"/>
    <property type="molecule type" value="Genomic_DNA"/>
</dbReference>
<dbReference type="CDD" id="cd02440">
    <property type="entry name" value="AdoMet_MTases"/>
    <property type="match status" value="1"/>
</dbReference>
<organism evidence="2 5">
    <name type="scientific">Clostridium botulinum</name>
    <dbReference type="NCBI Taxonomy" id="1491"/>
    <lineage>
        <taxon>Bacteria</taxon>
        <taxon>Bacillati</taxon>
        <taxon>Bacillota</taxon>
        <taxon>Clostridia</taxon>
        <taxon>Eubacteriales</taxon>
        <taxon>Clostridiaceae</taxon>
        <taxon>Clostridium</taxon>
    </lineage>
</organism>
<dbReference type="InterPro" id="IPR029063">
    <property type="entry name" value="SAM-dependent_MTases_sf"/>
</dbReference>
<reference evidence="4 5" key="1">
    <citation type="submission" date="2019-04" db="EMBL/GenBank/DDBJ databases">
        <title>Genome sequencing of Clostridium botulinum Groups I-IV and Clostridium butyricum.</title>
        <authorList>
            <person name="Brunt J."/>
            <person name="Van Vliet A.H.M."/>
            <person name="Stringer S.C."/>
            <person name="Carter A.T."/>
            <person name="Peck M.W."/>
        </authorList>
    </citation>
    <scope>NUCLEOTIDE SEQUENCE [LARGE SCALE GENOMIC DNA]</scope>
    <source>
        <strain evidence="2 5">1605</strain>
        <strain evidence="3 4">CB-K-33E</strain>
    </source>
</reference>
<feature type="domain" description="Methyltransferase type 11" evidence="1">
    <location>
        <begin position="54"/>
        <end position="140"/>
    </location>
</feature>
<keyword evidence="2" id="KW-0489">Methyltransferase</keyword>
<evidence type="ECO:0000259" key="1">
    <source>
        <dbReference type="Pfam" id="PF08241"/>
    </source>
</evidence>